<dbReference type="Gene3D" id="1.10.645.10">
    <property type="entry name" value="Cytochrome-c3 Hydrogenase, chain B"/>
    <property type="match status" value="1"/>
</dbReference>
<dbReference type="GO" id="GO:0005886">
    <property type="term" value="C:plasma membrane"/>
    <property type="evidence" value="ECO:0007669"/>
    <property type="project" value="UniProtKB-SubCell"/>
</dbReference>
<keyword evidence="1" id="KW-0520">NAD</keyword>
<proteinExistence type="inferred from homology"/>
<dbReference type="PANTHER" id="PTHR11993">
    <property type="entry name" value="NADH-UBIQUINONE OXIDOREDUCTASE 49 KDA SUBUNIT"/>
    <property type="match status" value="1"/>
</dbReference>
<dbReference type="GO" id="GO:0051287">
    <property type="term" value="F:NAD binding"/>
    <property type="evidence" value="ECO:0007669"/>
    <property type="project" value="InterPro"/>
</dbReference>
<name>A0A521G482_9BACT</name>
<comment type="function">
    <text evidence="1">NDH-1 shuttles electrons from NADH, via FMN and iron-sulfur (Fe-S) centers, to quinones in the respiratory chain. The immediate electron acceptor for the enzyme in this species is believed to be ubiquinone. Couples the redox reaction to proton translocation (for every two electrons transferred, four hydrogen ions are translocated across the cytoplasmic membrane), and thus conserves the redox energy in a proton gradient.</text>
</comment>
<dbReference type="PANTHER" id="PTHR11993:SF10">
    <property type="entry name" value="NADH DEHYDROGENASE [UBIQUINONE] IRON-SULFUR PROTEIN 2, MITOCHONDRIAL"/>
    <property type="match status" value="1"/>
</dbReference>
<comment type="similarity">
    <text evidence="1">Belongs to the complex I 49 kDa subunit family.</text>
</comment>
<gene>
    <name evidence="1" type="primary">nuoD</name>
    <name evidence="3" type="ORF">CDV28_10366</name>
</gene>
<dbReference type="InterPro" id="IPR022885">
    <property type="entry name" value="NDH1_su_D/H"/>
</dbReference>
<feature type="domain" description="NADH-quinone oxidoreductase subunit D" evidence="2">
    <location>
        <begin position="314"/>
        <end position="391"/>
    </location>
</feature>
<dbReference type="SUPFAM" id="SSF56762">
    <property type="entry name" value="HydB/Nqo4-like"/>
    <property type="match status" value="1"/>
</dbReference>
<dbReference type="EC" id="7.1.1.-" evidence="1"/>
<evidence type="ECO:0000259" key="2">
    <source>
        <dbReference type="Pfam" id="PF00346"/>
    </source>
</evidence>
<dbReference type="Proteomes" id="UP000316238">
    <property type="component" value="Unassembled WGS sequence"/>
</dbReference>
<dbReference type="InterPro" id="IPR001135">
    <property type="entry name" value="NADH_Q_OxRdtase_suD"/>
</dbReference>
<evidence type="ECO:0000256" key="1">
    <source>
        <dbReference type="HAMAP-Rule" id="MF_01358"/>
    </source>
</evidence>
<dbReference type="GO" id="GO:0048038">
    <property type="term" value="F:quinone binding"/>
    <property type="evidence" value="ECO:0007669"/>
    <property type="project" value="UniProtKB-KW"/>
</dbReference>
<dbReference type="EMBL" id="NQJD01000003">
    <property type="protein sequence ID" value="TAA75827.1"/>
    <property type="molecule type" value="Genomic_DNA"/>
</dbReference>
<keyword evidence="1" id="KW-0813">Transport</keyword>
<dbReference type="AlphaFoldDB" id="A0A521G482"/>
<evidence type="ECO:0000313" key="3">
    <source>
        <dbReference type="EMBL" id="TAA75827.1"/>
    </source>
</evidence>
<dbReference type="NCBIfam" id="NF004739">
    <property type="entry name" value="PRK06075.1"/>
    <property type="match status" value="1"/>
</dbReference>
<comment type="caution">
    <text evidence="3">The sequence shown here is derived from an EMBL/GenBank/DDBJ whole genome shotgun (WGS) entry which is preliminary data.</text>
</comment>
<dbReference type="HAMAP" id="MF_01358">
    <property type="entry name" value="NDH1_NuoD"/>
    <property type="match status" value="1"/>
</dbReference>
<feature type="domain" description="NADH-quinone oxidoreductase subunit D" evidence="2">
    <location>
        <begin position="146"/>
        <end position="312"/>
    </location>
</feature>
<evidence type="ECO:0000313" key="4">
    <source>
        <dbReference type="Proteomes" id="UP000316238"/>
    </source>
</evidence>
<keyword evidence="4" id="KW-1185">Reference proteome</keyword>
<accession>A0A521G482</accession>
<reference evidence="3" key="1">
    <citation type="submission" date="2017-07" db="EMBL/GenBank/DDBJ databases">
        <title>The cable genome - Insights into the physiology and evolution of filamentous bacteria capable of sulfide oxidation via long distance electron transfer.</title>
        <authorList>
            <person name="Thorup C."/>
            <person name="Bjerg J.T."/>
            <person name="Schreiber L."/>
            <person name="Nielsen L.P."/>
            <person name="Kjeldsen K.U."/>
            <person name="Boesen T."/>
            <person name="Boggild A."/>
            <person name="Meysman F."/>
            <person name="Geelhoed J."/>
            <person name="Schramm A."/>
        </authorList>
    </citation>
    <scope>NUCLEOTIDE SEQUENCE [LARGE SCALE GENOMIC DNA]</scope>
    <source>
        <strain evidence="3">GS</strain>
    </source>
</reference>
<comment type="subcellular location">
    <subcellularLocation>
        <location evidence="1">Cell membrane</location>
        <topology evidence="1">Peripheral membrane protein</topology>
        <orientation evidence="1">Cytoplasmic side</orientation>
    </subcellularLocation>
</comment>
<keyword evidence="1" id="KW-0874">Quinone</keyword>
<protein>
    <recommendedName>
        <fullName evidence="1">NADH-quinone oxidoreductase subunit D</fullName>
        <ecNumber evidence="1">7.1.1.-</ecNumber>
    </recommendedName>
    <alternativeName>
        <fullName evidence="1">NADH dehydrogenase I subunit D</fullName>
    </alternativeName>
    <alternativeName>
        <fullName evidence="1">NDH-1 subunit D</fullName>
    </alternativeName>
</protein>
<organism evidence="3 4">
    <name type="scientific">Candidatus Electronema aureum</name>
    <dbReference type="NCBI Taxonomy" id="2005002"/>
    <lineage>
        <taxon>Bacteria</taxon>
        <taxon>Pseudomonadati</taxon>
        <taxon>Thermodesulfobacteriota</taxon>
        <taxon>Desulfobulbia</taxon>
        <taxon>Desulfobulbales</taxon>
        <taxon>Desulfobulbaceae</taxon>
        <taxon>Candidatus Electronema</taxon>
    </lineage>
</organism>
<keyword evidence="1" id="KW-0830">Ubiquinone</keyword>
<keyword evidence="1" id="KW-1278">Translocase</keyword>
<keyword evidence="1" id="KW-1003">Cell membrane</keyword>
<comment type="subunit">
    <text evidence="1">NDH-1 is composed of 14 different subunits. Subunits NuoB, C, D, E, F, and G constitute the peripheral sector of the complex.</text>
</comment>
<dbReference type="GO" id="GO:0050136">
    <property type="term" value="F:NADH dehydrogenase (quinone) (non-electrogenic) activity"/>
    <property type="evidence" value="ECO:0007669"/>
    <property type="project" value="UniProtKB-UniRule"/>
</dbReference>
<dbReference type="Pfam" id="PF00346">
    <property type="entry name" value="Complex1_49kDa"/>
    <property type="match status" value="2"/>
</dbReference>
<dbReference type="InterPro" id="IPR029014">
    <property type="entry name" value="NiFe-Hase_large"/>
</dbReference>
<keyword evidence="1" id="KW-0472">Membrane</keyword>
<sequence>MITESFSEYNLDGNTLPEGFRLPPPDDEEAEEFFVNIGPQHPSTHGVLRVVVRLNGETVVEVVPHLGYIHRSIEKMAENQTYVQNIHLSDRLDYLSAFSNNLCLCMAVEQALGIGVPERGEYIRLMICELQRLQSHLLWWGVLGMDMGAFTTFFYGFRERELINDIFEELCGARLTVNYFRPGGSSIDVPDTFMPRVKHLLKIMPKVLDEYSNLLNKNIIFLERTKGIGILSPEKALSYGCTGAVLRGSGISYDVRKHDPYSIYDQFDFDVPLGNTGDSYDRCQVRMEEMEQSLRILKQAAARFPGGPHRSQPQQNYKLPKGSYYSQVETPRGLLGVYIVSDGGIKPYRLKYRSPNFSNLNVLNELAAGHKVADLITIMSTLDLVIPDIDR</sequence>
<comment type="catalytic activity">
    <reaction evidence="1">
        <text>a quinone + NADH + 5 H(+)(in) = a quinol + NAD(+) + 4 H(+)(out)</text>
        <dbReference type="Rhea" id="RHEA:57888"/>
        <dbReference type="ChEBI" id="CHEBI:15378"/>
        <dbReference type="ChEBI" id="CHEBI:24646"/>
        <dbReference type="ChEBI" id="CHEBI:57540"/>
        <dbReference type="ChEBI" id="CHEBI:57945"/>
        <dbReference type="ChEBI" id="CHEBI:132124"/>
    </reaction>
</comment>